<feature type="compositionally biased region" description="Low complexity" evidence="1">
    <location>
        <begin position="136"/>
        <end position="167"/>
    </location>
</feature>
<evidence type="ECO:0000313" key="3">
    <source>
        <dbReference type="EMBL" id="KQL20372.1"/>
    </source>
</evidence>
<dbReference type="AlphaFoldDB" id="A0A0Q3SL22"/>
<comment type="caution">
    <text evidence="3">The sequence shown here is derived from an EMBL/GenBank/DDBJ whole genome shotgun (WGS) entry which is preliminary data.</text>
</comment>
<name>A0A0Q3SL22_9BACI</name>
<keyword evidence="2" id="KW-0812">Transmembrane</keyword>
<evidence type="ECO:0000256" key="1">
    <source>
        <dbReference type="SAM" id="MobiDB-lite"/>
    </source>
</evidence>
<organism evidence="3 4">
    <name type="scientific">Cytobacillus solani</name>
    <dbReference type="NCBI Taxonomy" id="1637975"/>
    <lineage>
        <taxon>Bacteria</taxon>
        <taxon>Bacillati</taxon>
        <taxon>Bacillota</taxon>
        <taxon>Bacilli</taxon>
        <taxon>Bacillales</taxon>
        <taxon>Bacillaceae</taxon>
        <taxon>Cytobacillus</taxon>
    </lineage>
</organism>
<proteinExistence type="predicted"/>
<dbReference type="Proteomes" id="UP000050996">
    <property type="component" value="Unassembled WGS sequence"/>
</dbReference>
<dbReference type="EMBL" id="LJIX01000006">
    <property type="protein sequence ID" value="KQL20372.1"/>
    <property type="molecule type" value="Genomic_DNA"/>
</dbReference>
<accession>A0A0Q3SL22</accession>
<dbReference type="STRING" id="1637975.AN957_18475"/>
<keyword evidence="2" id="KW-0472">Membrane</keyword>
<dbReference type="RefSeq" id="WP_053476913.1">
    <property type="nucleotide sequence ID" value="NZ_CP041305.1"/>
</dbReference>
<sequence>MIKRLRIVFAIIATAALLFLNTGPFILYASAWGESNTWTTSPSWNNEPTWKTAPKWETPQWKSPGWNTQPTWKTQPNWQNPGWNTEPSWKTSPDWSSPGWENQPNWNSPGWETQPGWENQPNWNSPGWETQPGWENQPNWQDPNWNDPNGGNSNSNPTPGQNNNINDPTSPDGTKPNNPGDPNSPNPPDDNNPQSNDQTDNQNDSNTENKNNNDKSGDDLDGPFFDFKDPKVKDSIDYIVKDIAGGTINLVDQSLRKGDITLQDFLKSKGSMGFSGFKVFTKGDPTLDGLYDGIDLVKNSKEVYDKYKIFKEVKDVDNLRKAGDLLEYARHSQDLYEAGKSFSTGNAIVSAITMPLTIYDTVGNVKKLNNAKTAEEKTDAKWDIAENTGSLITGAAPFVAMIPGAQPIAAGMVVVGTAITAVAAGRKLWKNRKEIGKDIVKKAKKVGKWFKSLFKG</sequence>
<dbReference type="PATRIC" id="fig|1637975.4.peg.3647"/>
<keyword evidence="2" id="KW-1133">Transmembrane helix</keyword>
<feature type="compositionally biased region" description="Low complexity" evidence="1">
    <location>
        <begin position="191"/>
        <end position="210"/>
    </location>
</feature>
<gene>
    <name evidence="3" type="ORF">AN957_18475</name>
</gene>
<keyword evidence="4" id="KW-1185">Reference proteome</keyword>
<protein>
    <submittedName>
        <fullName evidence="3">Uncharacterized protein</fullName>
    </submittedName>
</protein>
<feature type="region of interest" description="Disordered" evidence="1">
    <location>
        <begin position="53"/>
        <end position="226"/>
    </location>
</feature>
<reference evidence="3 4" key="1">
    <citation type="submission" date="2015-09" db="EMBL/GenBank/DDBJ databases">
        <title>Genome sequencing project for genomic taxonomy and phylogenomics of Bacillus-like bacteria.</title>
        <authorList>
            <person name="Liu B."/>
            <person name="Wang J."/>
            <person name="Zhu Y."/>
            <person name="Liu G."/>
            <person name="Chen Q."/>
            <person name="Chen Z."/>
            <person name="Lan J."/>
            <person name="Che J."/>
            <person name="Ge C."/>
            <person name="Shi H."/>
            <person name="Pan Z."/>
            <person name="Liu X."/>
        </authorList>
    </citation>
    <scope>NUCLEOTIDE SEQUENCE [LARGE SCALE GENOMIC DNA]</scope>
    <source>
        <strain evidence="3 4">FJAT-18043</strain>
    </source>
</reference>
<feature type="transmembrane region" description="Helical" evidence="2">
    <location>
        <begin position="408"/>
        <end position="429"/>
    </location>
</feature>
<evidence type="ECO:0000313" key="4">
    <source>
        <dbReference type="Proteomes" id="UP000050996"/>
    </source>
</evidence>
<feature type="compositionally biased region" description="Polar residues" evidence="1">
    <location>
        <begin position="65"/>
        <end position="128"/>
    </location>
</feature>
<evidence type="ECO:0000256" key="2">
    <source>
        <dbReference type="SAM" id="Phobius"/>
    </source>
</evidence>